<reference evidence="4" key="1">
    <citation type="journal article" date="2019" name="Int. J. Syst. Evol. Microbiol.">
        <title>The Global Catalogue of Microorganisms (GCM) 10K type strain sequencing project: providing services to taxonomists for standard genome sequencing and annotation.</title>
        <authorList>
            <consortium name="The Broad Institute Genomics Platform"/>
            <consortium name="The Broad Institute Genome Sequencing Center for Infectious Disease"/>
            <person name="Wu L."/>
            <person name="Ma J."/>
        </authorList>
    </citation>
    <scope>NUCLEOTIDE SEQUENCE [LARGE SCALE GENOMIC DNA]</scope>
    <source>
        <strain evidence="4">CGMCC 1.10759</strain>
    </source>
</reference>
<dbReference type="SUPFAM" id="SSF51338">
    <property type="entry name" value="Composite domain of metallo-dependent hydrolases"/>
    <property type="match status" value="1"/>
</dbReference>
<dbReference type="SUPFAM" id="SSF51556">
    <property type="entry name" value="Metallo-dependent hydrolases"/>
    <property type="match status" value="1"/>
</dbReference>
<accession>A0ABV8STK3</accession>
<dbReference type="InterPro" id="IPR051781">
    <property type="entry name" value="Metallo-dep_Hydrolase"/>
</dbReference>
<dbReference type="Proteomes" id="UP001595904">
    <property type="component" value="Unassembled WGS sequence"/>
</dbReference>
<dbReference type="InterPro" id="IPR006680">
    <property type="entry name" value="Amidohydro-rel"/>
</dbReference>
<dbReference type="Gene3D" id="3.20.20.140">
    <property type="entry name" value="Metal-dependent hydrolases"/>
    <property type="match status" value="1"/>
</dbReference>
<dbReference type="PANTHER" id="PTHR43135:SF3">
    <property type="entry name" value="ALPHA-D-RIBOSE 1-METHYLPHOSPHONATE 5-TRIPHOSPHATE DIPHOSPHATASE"/>
    <property type="match status" value="1"/>
</dbReference>
<comment type="caution">
    <text evidence="3">The sequence shown here is derived from an EMBL/GenBank/DDBJ whole genome shotgun (WGS) entry which is preliminary data.</text>
</comment>
<evidence type="ECO:0000259" key="2">
    <source>
        <dbReference type="Pfam" id="PF01979"/>
    </source>
</evidence>
<protein>
    <submittedName>
        <fullName evidence="3">Amidohydrolase family protein</fullName>
    </submittedName>
</protein>
<evidence type="ECO:0000256" key="1">
    <source>
        <dbReference type="SAM" id="SignalP"/>
    </source>
</evidence>
<feature type="domain" description="Amidohydrolase-related" evidence="2">
    <location>
        <begin position="315"/>
        <end position="647"/>
    </location>
</feature>
<keyword evidence="4" id="KW-1185">Reference proteome</keyword>
<sequence>MSRKITRLGVLIGALCMHAWAGAATDEYSVISAKEKVGSLIANVDSTKVEITYEVSNNGRGPKVREQLTLNDAGIPTQWTIKGKSLFGGAVDEQFTWQRGSAQWRAQDGKGSARMSQPKLYITNDGSPWSYGLYARMLLKAKDRTLDVAPSGSLRLEELQKTHVGDVPVTAYAITGANLSPEILLLAADGSLFAKLDSREVLVRKGFESKVEQLQTLERNLRVTRLKEMQQRLAHRFDTPIRIRNVRVYDPQTEKLSDVVSVVVYRNRISSVSVEPAGFKPPADEVVIDGNGGTLLAGLHDMHSHNSDESGLFYLAAGVTTVRDLGNDNALLLDLTQRIDQGELPGPRIVRAGLIEGRSSYSARIGRIPETLPEAIDIVRWYSDHGYRQMKIYNSFNPDWVAPVATEAHRLGMRVSGHVPAFMSPDRAIRDGYDEINHINQLVLGWLIGPQEDTRTTLRLTAMGERAATLDLNSEKVRNTIALMKEHKTALDTTMVILERLLASRAGKVQAGDAPYLDHMPIGYQRYRKRSFVDFKNHEEDEAYLISVEKQLELMKKLYSEGIQMLPGTDDTTGFTVHRELELYQKAGIPAARVLRMATYDCEKYLGFEQSLGSIAAGKLADFILLPGDPTKDVSAVRQIRLVMKDGLLYFPSEIYEALGIKPFAEAAVLSGPTS</sequence>
<name>A0ABV8STK3_9GAMM</name>
<organism evidence="3 4">
    <name type="scientific">Steroidobacter flavus</name>
    <dbReference type="NCBI Taxonomy" id="1842136"/>
    <lineage>
        <taxon>Bacteria</taxon>
        <taxon>Pseudomonadati</taxon>
        <taxon>Pseudomonadota</taxon>
        <taxon>Gammaproteobacteria</taxon>
        <taxon>Steroidobacterales</taxon>
        <taxon>Steroidobacteraceae</taxon>
        <taxon>Steroidobacter</taxon>
    </lineage>
</organism>
<gene>
    <name evidence="3" type="ORF">ACFPN2_11715</name>
</gene>
<dbReference type="RefSeq" id="WP_380596785.1">
    <property type="nucleotide sequence ID" value="NZ_JBHSDU010000003.1"/>
</dbReference>
<dbReference type="Pfam" id="PF01979">
    <property type="entry name" value="Amidohydro_1"/>
    <property type="match status" value="1"/>
</dbReference>
<dbReference type="InterPro" id="IPR032466">
    <property type="entry name" value="Metal_Hydrolase"/>
</dbReference>
<proteinExistence type="predicted"/>
<dbReference type="PANTHER" id="PTHR43135">
    <property type="entry name" value="ALPHA-D-RIBOSE 1-METHYLPHOSPHONATE 5-TRIPHOSPHATE DIPHOSPHATASE"/>
    <property type="match status" value="1"/>
</dbReference>
<keyword evidence="1" id="KW-0732">Signal</keyword>
<evidence type="ECO:0000313" key="3">
    <source>
        <dbReference type="EMBL" id="MFC4309749.1"/>
    </source>
</evidence>
<dbReference type="EMBL" id="JBHSDU010000003">
    <property type="protein sequence ID" value="MFC4309749.1"/>
    <property type="molecule type" value="Genomic_DNA"/>
</dbReference>
<evidence type="ECO:0000313" key="4">
    <source>
        <dbReference type="Proteomes" id="UP001595904"/>
    </source>
</evidence>
<feature type="signal peptide" evidence="1">
    <location>
        <begin position="1"/>
        <end position="23"/>
    </location>
</feature>
<dbReference type="InterPro" id="IPR011059">
    <property type="entry name" value="Metal-dep_hydrolase_composite"/>
</dbReference>
<dbReference type="Gene3D" id="2.30.40.10">
    <property type="entry name" value="Urease, subunit C, domain 1"/>
    <property type="match status" value="1"/>
</dbReference>
<feature type="chain" id="PRO_5047028304" evidence="1">
    <location>
        <begin position="24"/>
        <end position="675"/>
    </location>
</feature>